<dbReference type="EMBL" id="VKHT01000770">
    <property type="protein sequence ID" value="MBB0246191.1"/>
    <property type="molecule type" value="Genomic_DNA"/>
</dbReference>
<keyword evidence="6" id="KW-0378">Hydrolase</keyword>
<dbReference type="AlphaFoldDB" id="A0A7W3Y379"/>
<dbReference type="InterPro" id="IPR045175">
    <property type="entry name" value="M28_fam"/>
</dbReference>
<dbReference type="Gene3D" id="3.50.30.30">
    <property type="match status" value="1"/>
</dbReference>
<dbReference type="Pfam" id="PF02225">
    <property type="entry name" value="PA"/>
    <property type="match status" value="1"/>
</dbReference>
<sequence length="525" mass="54392">LLLAGPASATVPTAEAAPTHAQPGKPGKPDPAEKRGEQLARTLVRTTTGKDTMRHLVEFQRIADAHGGNRAAGTSGYDASAAYAARVLERAGYDVTLQYFSFLYRETVTERLVQLSPEEREIEVRLMSHTANSPAGGTTAELVEAPAVGGDGAGCTAESFAGGDFEGRIALIRRGVCPFALKQANAADAGAVGTIVYNNVEGQLNGTLGEPGAGVVPTGGISLADGEALSAALSAGETVVVDFEVEEFAEERTTPNVLAETPGGDPSNVIMVGAHLDSVVEGPGINDNASGSAGVLETAVQLAKATKMGKKGASPHTGPNKVRFALWSAEELGLLGAHHYVDELTEEERESIALYLNFDMIASPNYGLFVYDGDGSEGLSAPGPEGSAQIEHLINGFMEDKGWEPRPTAFSGRSDYGPFIEVGIPAGGTFTGAEGVKTEAQAELWGGVAGVAYDPCYHAPCDDLSNVDATALDINVKVIAYATARYSWSTASLDRPVPPGPPADPETADSGGLHGDHDHGHEDAA</sequence>
<keyword evidence="5" id="KW-0732">Signal</keyword>
<dbReference type="SUPFAM" id="SSF53187">
    <property type="entry name" value="Zn-dependent exopeptidases"/>
    <property type="match status" value="1"/>
</dbReference>
<dbReference type="InterPro" id="IPR041756">
    <property type="entry name" value="M28_SGAP-like"/>
</dbReference>
<keyword evidence="3" id="KW-0645">Protease</keyword>
<dbReference type="SUPFAM" id="SSF52025">
    <property type="entry name" value="PA domain"/>
    <property type="match status" value="1"/>
</dbReference>
<evidence type="ECO:0000256" key="4">
    <source>
        <dbReference type="ARBA" id="ARBA00022723"/>
    </source>
</evidence>
<comment type="caution">
    <text evidence="11">The sequence shown here is derived from an EMBL/GenBank/DDBJ whole genome shotgun (WGS) entry which is preliminary data.</text>
</comment>
<dbReference type="PANTHER" id="PTHR12147">
    <property type="entry name" value="METALLOPEPTIDASE M28 FAMILY MEMBER"/>
    <property type="match status" value="1"/>
</dbReference>
<name>A0A7W3Y379_9ACTN</name>
<feature type="region of interest" description="Disordered" evidence="8">
    <location>
        <begin position="1"/>
        <end position="36"/>
    </location>
</feature>
<evidence type="ECO:0000313" key="11">
    <source>
        <dbReference type="EMBL" id="MBB0246191.1"/>
    </source>
</evidence>
<dbReference type="InterPro" id="IPR046450">
    <property type="entry name" value="PA_dom_sf"/>
</dbReference>
<organism evidence="11 12">
    <name type="scientific">Streptomyces alkaliphilus</name>
    <dbReference type="NCBI Taxonomy" id="1472722"/>
    <lineage>
        <taxon>Bacteria</taxon>
        <taxon>Bacillati</taxon>
        <taxon>Actinomycetota</taxon>
        <taxon>Actinomycetes</taxon>
        <taxon>Kitasatosporales</taxon>
        <taxon>Streptomycetaceae</taxon>
        <taxon>Streptomyces</taxon>
    </lineage>
</organism>
<keyword evidence="12" id="KW-1185">Reference proteome</keyword>
<accession>A0A7W3Y379</accession>
<dbReference type="Proteomes" id="UP000538929">
    <property type="component" value="Unassembled WGS sequence"/>
</dbReference>
<feature type="compositionally biased region" description="Basic and acidic residues" evidence="8">
    <location>
        <begin position="27"/>
        <end position="36"/>
    </location>
</feature>
<dbReference type="Gene3D" id="3.40.630.10">
    <property type="entry name" value="Zn peptidases"/>
    <property type="match status" value="1"/>
</dbReference>
<dbReference type="GO" id="GO:0008235">
    <property type="term" value="F:metalloexopeptidase activity"/>
    <property type="evidence" value="ECO:0007669"/>
    <property type="project" value="InterPro"/>
</dbReference>
<gene>
    <name evidence="11" type="ORF">FNQ90_19275</name>
</gene>
<comment type="similarity">
    <text evidence="1">Belongs to the peptidase M28 family. M28A subfamily.</text>
</comment>
<evidence type="ECO:0000256" key="2">
    <source>
        <dbReference type="ARBA" id="ARBA00022438"/>
    </source>
</evidence>
<feature type="domain" description="Peptidase M28" evidence="10">
    <location>
        <begin position="256"/>
        <end position="482"/>
    </location>
</feature>
<feature type="domain" description="PA" evidence="9">
    <location>
        <begin position="139"/>
        <end position="229"/>
    </location>
</feature>
<feature type="region of interest" description="Disordered" evidence="8">
    <location>
        <begin position="491"/>
        <end position="525"/>
    </location>
</feature>
<dbReference type="CDD" id="cd03876">
    <property type="entry name" value="M28_SGAP_like"/>
    <property type="match status" value="1"/>
</dbReference>
<evidence type="ECO:0000256" key="1">
    <source>
        <dbReference type="ARBA" id="ARBA00005957"/>
    </source>
</evidence>
<evidence type="ECO:0000256" key="3">
    <source>
        <dbReference type="ARBA" id="ARBA00022670"/>
    </source>
</evidence>
<evidence type="ECO:0000256" key="7">
    <source>
        <dbReference type="ARBA" id="ARBA00022833"/>
    </source>
</evidence>
<evidence type="ECO:0000256" key="8">
    <source>
        <dbReference type="SAM" id="MobiDB-lite"/>
    </source>
</evidence>
<reference evidence="12" key="1">
    <citation type="submission" date="2019-10" db="EMBL/GenBank/DDBJ databases">
        <title>Streptomyces sp. nov., a novel actinobacterium isolated from alkaline environment.</title>
        <authorList>
            <person name="Golinska P."/>
        </authorList>
    </citation>
    <scope>NUCLEOTIDE SEQUENCE [LARGE SCALE GENOMIC DNA]</scope>
    <source>
        <strain evidence="12">DSM 42118</strain>
    </source>
</reference>
<keyword evidence="7" id="KW-0862">Zinc</keyword>
<feature type="non-terminal residue" evidence="11">
    <location>
        <position position="1"/>
    </location>
</feature>
<evidence type="ECO:0000259" key="10">
    <source>
        <dbReference type="Pfam" id="PF04389"/>
    </source>
</evidence>
<evidence type="ECO:0000259" key="9">
    <source>
        <dbReference type="Pfam" id="PF02225"/>
    </source>
</evidence>
<evidence type="ECO:0000313" key="12">
    <source>
        <dbReference type="Proteomes" id="UP000538929"/>
    </source>
</evidence>
<dbReference type="InterPro" id="IPR007484">
    <property type="entry name" value="Peptidase_M28"/>
</dbReference>
<protein>
    <submittedName>
        <fullName evidence="11">M28 family peptidase</fullName>
    </submittedName>
</protein>
<dbReference type="PANTHER" id="PTHR12147:SF26">
    <property type="entry name" value="PEPTIDASE M28 DOMAIN-CONTAINING PROTEIN"/>
    <property type="match status" value="1"/>
</dbReference>
<evidence type="ECO:0000256" key="6">
    <source>
        <dbReference type="ARBA" id="ARBA00022801"/>
    </source>
</evidence>
<keyword evidence="4" id="KW-0479">Metal-binding</keyword>
<dbReference type="Pfam" id="PF04389">
    <property type="entry name" value="Peptidase_M28"/>
    <property type="match status" value="1"/>
</dbReference>
<dbReference type="GO" id="GO:0046872">
    <property type="term" value="F:metal ion binding"/>
    <property type="evidence" value="ECO:0007669"/>
    <property type="project" value="UniProtKB-KW"/>
</dbReference>
<keyword evidence="2" id="KW-0031">Aminopeptidase</keyword>
<dbReference type="GO" id="GO:0006508">
    <property type="term" value="P:proteolysis"/>
    <property type="evidence" value="ECO:0007669"/>
    <property type="project" value="UniProtKB-KW"/>
</dbReference>
<feature type="compositionally biased region" description="Basic and acidic residues" evidence="8">
    <location>
        <begin position="514"/>
        <end position="525"/>
    </location>
</feature>
<proteinExistence type="inferred from homology"/>
<dbReference type="InterPro" id="IPR003137">
    <property type="entry name" value="PA_domain"/>
</dbReference>
<dbReference type="GO" id="GO:0004177">
    <property type="term" value="F:aminopeptidase activity"/>
    <property type="evidence" value="ECO:0007669"/>
    <property type="project" value="UniProtKB-KW"/>
</dbReference>
<evidence type="ECO:0000256" key="5">
    <source>
        <dbReference type="ARBA" id="ARBA00022729"/>
    </source>
</evidence>